<dbReference type="InterPro" id="IPR027417">
    <property type="entry name" value="P-loop_NTPase"/>
</dbReference>
<feature type="domain" description="ABC transporter" evidence="4">
    <location>
        <begin position="3"/>
        <end position="233"/>
    </location>
</feature>
<dbReference type="Gene3D" id="3.40.50.300">
    <property type="entry name" value="P-loop containing nucleotide triphosphate hydrolases"/>
    <property type="match status" value="1"/>
</dbReference>
<evidence type="ECO:0000259" key="4">
    <source>
        <dbReference type="PROSITE" id="PS50893"/>
    </source>
</evidence>
<dbReference type="GO" id="GO:0140359">
    <property type="term" value="F:ABC-type transporter activity"/>
    <property type="evidence" value="ECO:0007669"/>
    <property type="project" value="UniProtKB-ARBA"/>
</dbReference>
<sequence length="360" mass="40071">MKITMKEVTMKFNDVTALDQLSVDFEPGNLISLLGPSGCGKSTTLFLLAGLHQPTAGEIYFGSQLMNQVRPENRGIGMVFQNYALYPHMTVQENIEFPLKIKKAPEKERARRAMDMAELVKIGELLKRKPRQLSGGQQQRVAIARALAGSPKLLLLDEPLSNLDARLRLETREEIRRIQRETGVTTIFVTHDQEEAMSISDKILIMNAGHQQQFCPPQEMYEKPANAFVAAFLGNPPINLMEAVCTDAGMPGIRLHTMEHAVPLTDVFREALPTGQRCQAGIRPEDWFVTNDTAHTAFTGKVIHKETIGRDTLIRIERDGVFVRALVQPQANILLGDSISLGVQSGKMKLFHIDTGKAYA</sequence>
<dbReference type="GO" id="GO:0016887">
    <property type="term" value="F:ATP hydrolysis activity"/>
    <property type="evidence" value="ECO:0007669"/>
    <property type="project" value="InterPro"/>
</dbReference>
<dbReference type="FunFam" id="3.40.50.300:FF:000042">
    <property type="entry name" value="Maltose/maltodextrin ABC transporter, ATP-binding protein"/>
    <property type="match status" value="1"/>
</dbReference>
<keyword evidence="3 5" id="KW-0067">ATP-binding</keyword>
<protein>
    <submittedName>
        <fullName evidence="5">Multiple sugar transport system ATP-binding protein</fullName>
    </submittedName>
</protein>
<proteinExistence type="predicted"/>
<dbReference type="Pfam" id="PF00005">
    <property type="entry name" value="ABC_tran"/>
    <property type="match status" value="1"/>
</dbReference>
<dbReference type="AlphaFoldDB" id="A0AA45WY50"/>
<dbReference type="EMBL" id="FXUF01000015">
    <property type="protein sequence ID" value="SMP67366.1"/>
    <property type="molecule type" value="Genomic_DNA"/>
</dbReference>
<dbReference type="InterPro" id="IPR012340">
    <property type="entry name" value="NA-bd_OB-fold"/>
</dbReference>
<keyword evidence="1" id="KW-0813">Transport</keyword>
<dbReference type="InterPro" id="IPR017871">
    <property type="entry name" value="ABC_transporter-like_CS"/>
</dbReference>
<dbReference type="Proteomes" id="UP001158066">
    <property type="component" value="Unassembled WGS sequence"/>
</dbReference>
<evidence type="ECO:0000256" key="2">
    <source>
        <dbReference type="ARBA" id="ARBA00022741"/>
    </source>
</evidence>
<dbReference type="InterPro" id="IPR013611">
    <property type="entry name" value="Transp-assoc_OB_typ2"/>
</dbReference>
<evidence type="ECO:0000313" key="6">
    <source>
        <dbReference type="Proteomes" id="UP001158066"/>
    </source>
</evidence>
<dbReference type="GO" id="GO:0055052">
    <property type="term" value="C:ATP-binding cassette (ABC) transporter complex, substrate-binding subunit-containing"/>
    <property type="evidence" value="ECO:0007669"/>
    <property type="project" value="TreeGrafter"/>
</dbReference>
<dbReference type="GO" id="GO:0005524">
    <property type="term" value="F:ATP binding"/>
    <property type="evidence" value="ECO:0007669"/>
    <property type="project" value="UniProtKB-KW"/>
</dbReference>
<keyword evidence="2" id="KW-0547">Nucleotide-binding</keyword>
<dbReference type="SMART" id="SM00382">
    <property type="entry name" value="AAA"/>
    <property type="match status" value="1"/>
</dbReference>
<name>A0AA45WY50_9CLOT</name>
<dbReference type="SUPFAM" id="SSF50331">
    <property type="entry name" value="MOP-like"/>
    <property type="match status" value="1"/>
</dbReference>
<comment type="caution">
    <text evidence="5">The sequence shown here is derived from an EMBL/GenBank/DDBJ whole genome shotgun (WGS) entry which is preliminary data.</text>
</comment>
<keyword evidence="5" id="KW-0762">Sugar transport</keyword>
<dbReference type="SUPFAM" id="SSF52540">
    <property type="entry name" value="P-loop containing nucleoside triphosphate hydrolases"/>
    <property type="match status" value="1"/>
</dbReference>
<dbReference type="InterPro" id="IPR047641">
    <property type="entry name" value="ABC_transpr_MalK/UgpC-like"/>
</dbReference>
<evidence type="ECO:0000256" key="3">
    <source>
        <dbReference type="ARBA" id="ARBA00022840"/>
    </source>
</evidence>
<keyword evidence="6" id="KW-1185">Reference proteome</keyword>
<dbReference type="Gene3D" id="2.40.50.100">
    <property type="match status" value="1"/>
</dbReference>
<dbReference type="InterPro" id="IPR003593">
    <property type="entry name" value="AAA+_ATPase"/>
</dbReference>
<reference evidence="5" key="1">
    <citation type="submission" date="2017-05" db="EMBL/GenBank/DDBJ databases">
        <authorList>
            <person name="Varghese N."/>
            <person name="Submissions S."/>
        </authorList>
    </citation>
    <scope>NUCLEOTIDE SEQUENCE</scope>
    <source>
        <strain evidence="5">Su22</strain>
    </source>
</reference>
<accession>A0AA45WY50</accession>
<dbReference type="PROSITE" id="PS00211">
    <property type="entry name" value="ABC_TRANSPORTER_1"/>
    <property type="match status" value="1"/>
</dbReference>
<dbReference type="RefSeq" id="WP_283410382.1">
    <property type="nucleotide sequence ID" value="NZ_FXUF01000015.1"/>
</dbReference>
<dbReference type="Gene3D" id="2.40.50.140">
    <property type="entry name" value="Nucleic acid-binding proteins"/>
    <property type="match status" value="1"/>
</dbReference>
<dbReference type="PANTHER" id="PTHR43875:SF1">
    <property type="entry name" value="OSMOPROTECTIVE COMPOUNDS UPTAKE ATP-BINDING PROTEIN GGTA"/>
    <property type="match status" value="1"/>
</dbReference>
<evidence type="ECO:0000313" key="5">
    <source>
        <dbReference type="EMBL" id="SMP67366.1"/>
    </source>
</evidence>
<gene>
    <name evidence="5" type="ORF">SAMN06296020_11559</name>
</gene>
<dbReference type="PROSITE" id="PS50893">
    <property type="entry name" value="ABC_TRANSPORTER_2"/>
    <property type="match status" value="1"/>
</dbReference>
<dbReference type="Pfam" id="PF08402">
    <property type="entry name" value="TOBE_2"/>
    <property type="match status" value="1"/>
</dbReference>
<organism evidence="5 6">
    <name type="scientific">Anoxynatronum buryatiense</name>
    <dbReference type="NCBI Taxonomy" id="489973"/>
    <lineage>
        <taxon>Bacteria</taxon>
        <taxon>Bacillati</taxon>
        <taxon>Bacillota</taxon>
        <taxon>Clostridia</taxon>
        <taxon>Eubacteriales</taxon>
        <taxon>Clostridiaceae</taxon>
        <taxon>Anoxynatronum</taxon>
    </lineage>
</organism>
<evidence type="ECO:0000256" key="1">
    <source>
        <dbReference type="ARBA" id="ARBA00022448"/>
    </source>
</evidence>
<dbReference type="InterPro" id="IPR003439">
    <property type="entry name" value="ABC_transporter-like_ATP-bd"/>
</dbReference>
<dbReference type="PANTHER" id="PTHR43875">
    <property type="entry name" value="MALTODEXTRIN IMPORT ATP-BINDING PROTEIN MSMX"/>
    <property type="match status" value="1"/>
</dbReference>
<dbReference type="InterPro" id="IPR008995">
    <property type="entry name" value="Mo/tungstate-bd_C_term_dom"/>
</dbReference>